<evidence type="ECO:0000256" key="2">
    <source>
        <dbReference type="SAM" id="MobiDB-lite"/>
    </source>
</evidence>
<reference evidence="4" key="1">
    <citation type="journal article" date="2012" name="Nat. Biotechnol.">
        <title>Draft genome sequence of pigeonpea (Cajanus cajan), an orphan legume crop of resource-poor farmers.</title>
        <authorList>
            <person name="Varshney R.K."/>
            <person name="Chen W."/>
            <person name="Li Y."/>
            <person name="Bharti A.K."/>
            <person name="Saxena R.K."/>
            <person name="Schlueter J.A."/>
            <person name="Donoghue M.T."/>
            <person name="Azam S."/>
            <person name="Fan G."/>
            <person name="Whaley A.M."/>
            <person name="Farmer A.D."/>
            <person name="Sheridan J."/>
            <person name="Iwata A."/>
            <person name="Tuteja R."/>
            <person name="Penmetsa R.V."/>
            <person name="Wu W."/>
            <person name="Upadhyaya H.D."/>
            <person name="Yang S.P."/>
            <person name="Shah T."/>
            <person name="Saxena K.B."/>
            <person name="Michael T."/>
            <person name="McCombie W.R."/>
            <person name="Yang B."/>
            <person name="Zhang G."/>
            <person name="Yang H."/>
            <person name="Wang J."/>
            <person name="Spillane C."/>
            <person name="Cook D.R."/>
            <person name="May G.D."/>
            <person name="Xu X."/>
            <person name="Jackson S.A."/>
        </authorList>
    </citation>
    <scope>NUCLEOTIDE SEQUENCE [LARGE SCALE GENOMIC DNA]</scope>
</reference>
<sequence length="305" mass="35946">MDMHKRITHIINHLKGLGKIFDEEEVNVKALKSLNRRYKPTMTTITESKNLAQMTSVELFGKLREYEMNMTRMVEEEQKDKKVKGLTLKMEDSSSEDKCSKNEEKSKSEELNLMEKKSKFRSKKKKAYIAWDDNASTTSSDSEQEQGANLCLMIKHESDHEVSDSDSSTCSYNQLQDAFSELYVEAKKMGILNKIYEGKIKELELKVSSLEKENEILTIEVSKLKLPCVNCKNLYIALKFKENEKVDWKKLNFKKSMTPHFSCNYYMKPRYNYYNTPFFKNIIIIWYLVIIIFIIIGEYYFVRFE</sequence>
<feature type="transmembrane region" description="Helical" evidence="3">
    <location>
        <begin position="278"/>
        <end position="302"/>
    </location>
</feature>
<keyword evidence="5" id="KW-1185">Reference proteome</keyword>
<keyword evidence="3" id="KW-0472">Membrane</keyword>
<keyword evidence="3" id="KW-1133">Transmembrane helix</keyword>
<dbReference type="STRING" id="3821.A0A151S7W9"/>
<dbReference type="Proteomes" id="UP000075243">
    <property type="component" value="Unassembled WGS sequence"/>
</dbReference>
<evidence type="ECO:0000256" key="1">
    <source>
        <dbReference type="SAM" id="Coils"/>
    </source>
</evidence>
<organism evidence="4 5">
    <name type="scientific">Cajanus cajan</name>
    <name type="common">Pigeon pea</name>
    <name type="synonym">Cajanus indicus</name>
    <dbReference type="NCBI Taxonomy" id="3821"/>
    <lineage>
        <taxon>Eukaryota</taxon>
        <taxon>Viridiplantae</taxon>
        <taxon>Streptophyta</taxon>
        <taxon>Embryophyta</taxon>
        <taxon>Tracheophyta</taxon>
        <taxon>Spermatophyta</taxon>
        <taxon>Magnoliopsida</taxon>
        <taxon>eudicotyledons</taxon>
        <taxon>Gunneridae</taxon>
        <taxon>Pentapetalae</taxon>
        <taxon>rosids</taxon>
        <taxon>fabids</taxon>
        <taxon>Fabales</taxon>
        <taxon>Fabaceae</taxon>
        <taxon>Papilionoideae</taxon>
        <taxon>50 kb inversion clade</taxon>
        <taxon>NPAAA clade</taxon>
        <taxon>indigoferoid/millettioid clade</taxon>
        <taxon>Phaseoleae</taxon>
        <taxon>Cajanus</taxon>
    </lineage>
</organism>
<dbReference type="Gramene" id="C.cajan_28588.t">
    <property type="protein sequence ID" value="C.cajan_28588.t"/>
    <property type="gene ID" value="C.cajan_28588"/>
</dbReference>
<gene>
    <name evidence="4" type="ORF">KK1_027344</name>
</gene>
<evidence type="ECO:0000313" key="4">
    <source>
        <dbReference type="EMBL" id="KYP50879.1"/>
    </source>
</evidence>
<name>A0A151S7W9_CAJCA</name>
<evidence type="ECO:0000313" key="5">
    <source>
        <dbReference type="Proteomes" id="UP000075243"/>
    </source>
</evidence>
<dbReference type="AlphaFoldDB" id="A0A151S7W9"/>
<keyword evidence="1" id="KW-0175">Coiled coil</keyword>
<feature type="region of interest" description="Disordered" evidence="2">
    <location>
        <begin position="77"/>
        <end position="110"/>
    </location>
</feature>
<feature type="coiled-coil region" evidence="1">
    <location>
        <begin position="193"/>
        <end position="220"/>
    </location>
</feature>
<proteinExistence type="predicted"/>
<evidence type="ECO:0008006" key="6">
    <source>
        <dbReference type="Google" id="ProtNLM"/>
    </source>
</evidence>
<evidence type="ECO:0000256" key="3">
    <source>
        <dbReference type="SAM" id="Phobius"/>
    </source>
</evidence>
<dbReference type="EMBL" id="KQ483447">
    <property type="protein sequence ID" value="KYP50879.1"/>
    <property type="molecule type" value="Genomic_DNA"/>
</dbReference>
<accession>A0A151S7W9</accession>
<protein>
    <recommendedName>
        <fullName evidence="6">UBN2 domain-containing protein</fullName>
    </recommendedName>
</protein>
<feature type="compositionally biased region" description="Basic and acidic residues" evidence="2">
    <location>
        <begin position="89"/>
        <end position="110"/>
    </location>
</feature>
<keyword evidence="3" id="KW-0812">Transmembrane</keyword>